<dbReference type="InterPro" id="IPR042935">
    <property type="entry name" value="Tad1"/>
</dbReference>
<dbReference type="GO" id="GO:0002100">
    <property type="term" value="P:tRNA wobble adenosine to inosine editing"/>
    <property type="evidence" value="ECO:0007669"/>
    <property type="project" value="InterPro"/>
</dbReference>
<reference evidence="2" key="2">
    <citation type="submission" date="2021-01" db="EMBL/GenBank/DDBJ databases">
        <authorList>
            <person name="Schikora-Tamarit M.A."/>
        </authorList>
    </citation>
    <scope>NUCLEOTIDE SEQUENCE</scope>
    <source>
        <strain evidence="2">CBS6341</strain>
    </source>
</reference>
<dbReference type="PANTHER" id="PTHR47803:SF1">
    <property type="entry name" value="TRNA-SPECIFIC ADENOSINE DEAMINASE 1"/>
    <property type="match status" value="1"/>
</dbReference>
<protein>
    <recommendedName>
        <fullName evidence="1">A to I editase domain-containing protein</fullName>
    </recommendedName>
</protein>
<proteinExistence type="predicted"/>
<dbReference type="GO" id="GO:0043829">
    <property type="term" value="F:tRNA-specific adenosine-37 deaminase activity"/>
    <property type="evidence" value="ECO:0007669"/>
    <property type="project" value="TreeGrafter"/>
</dbReference>
<dbReference type="Proteomes" id="UP000769528">
    <property type="component" value="Unassembled WGS sequence"/>
</dbReference>
<comment type="caution">
    <text evidence="2">The sequence shown here is derived from an EMBL/GenBank/DDBJ whole genome shotgun (WGS) entry which is preliminary data.</text>
</comment>
<evidence type="ECO:0000259" key="1">
    <source>
        <dbReference type="PROSITE" id="PS50141"/>
    </source>
</evidence>
<dbReference type="InterPro" id="IPR002466">
    <property type="entry name" value="A_deamin"/>
</dbReference>
<dbReference type="Pfam" id="PF02137">
    <property type="entry name" value="A_deamin"/>
    <property type="match status" value="1"/>
</dbReference>
<reference evidence="2" key="1">
    <citation type="journal article" date="2021" name="Open Biol.">
        <title>Shared evolutionary footprints suggest mitochondrial oxidative damage underlies multiple complex I losses in fungi.</title>
        <authorList>
            <person name="Schikora-Tamarit M.A."/>
            <person name="Marcet-Houben M."/>
            <person name="Nosek J."/>
            <person name="Gabaldon T."/>
        </authorList>
    </citation>
    <scope>NUCLEOTIDE SEQUENCE</scope>
    <source>
        <strain evidence="2">CBS6341</strain>
    </source>
</reference>
<accession>A0A9P8PXM5</accession>
<dbReference type="SMART" id="SM00552">
    <property type="entry name" value="ADEAMc"/>
    <property type="match status" value="1"/>
</dbReference>
<keyword evidence="3" id="KW-1185">Reference proteome</keyword>
<name>A0A9P8PXM5_9ASCO</name>
<dbReference type="EMBL" id="JAEUBF010000310">
    <property type="protein sequence ID" value="KAH3679440.1"/>
    <property type="molecule type" value="Genomic_DNA"/>
</dbReference>
<evidence type="ECO:0000313" key="3">
    <source>
        <dbReference type="Proteomes" id="UP000769528"/>
    </source>
</evidence>
<dbReference type="OrthoDB" id="10268011at2759"/>
<sequence>MNPSLADRISNSVISKFHELNKKGKPVIRSNGVKEWTVLSGIVSLIPIPTPNSEALDYFIDTLAVTTGVKSTSNDTITKYSNGRLLHDCHAEVLALRAFNRFIIDETLKVQSGEISEYIAKCLETPKFKLKRDITFAMYISEIPCGDSSLSLLANGEQETWNDDTITYLPNGVLRGREHYGLKGRVRTKPGRRDSPISLSKSCSDKLAITQIKSLLNGLSSSVIEIEGFNLKWLVVPEGRVDLRDLKRSFHERLDMGNHCFQKIQFLETSLHHGWERSHDNDEQDPSNLGLVYIPNERIHESILSSIKEGFYSKKTFIRKNGESALSRVRLFEQIKPLLKIDSSLTYTEFKARNNKYKELKNRAYCSLGGWCSTSIDDFDI</sequence>
<dbReference type="AlphaFoldDB" id="A0A9P8PXM5"/>
<feature type="domain" description="A to I editase" evidence="1">
    <location>
        <begin position="64"/>
        <end position="262"/>
    </location>
</feature>
<evidence type="ECO:0000313" key="2">
    <source>
        <dbReference type="EMBL" id="KAH3679440.1"/>
    </source>
</evidence>
<dbReference type="PANTHER" id="PTHR47803">
    <property type="entry name" value="TRNA-SPECIFIC ADENOSINE DEAMINASE 1"/>
    <property type="match status" value="1"/>
</dbReference>
<dbReference type="PROSITE" id="PS50141">
    <property type="entry name" value="A_DEAMIN_EDITASE"/>
    <property type="match status" value="1"/>
</dbReference>
<organism evidence="2 3">
    <name type="scientific">Wickerhamomyces mucosus</name>
    <dbReference type="NCBI Taxonomy" id="1378264"/>
    <lineage>
        <taxon>Eukaryota</taxon>
        <taxon>Fungi</taxon>
        <taxon>Dikarya</taxon>
        <taxon>Ascomycota</taxon>
        <taxon>Saccharomycotina</taxon>
        <taxon>Saccharomycetes</taxon>
        <taxon>Phaffomycetales</taxon>
        <taxon>Wickerhamomycetaceae</taxon>
        <taxon>Wickerhamomyces</taxon>
    </lineage>
</organism>
<dbReference type="GO" id="GO:0003723">
    <property type="term" value="F:RNA binding"/>
    <property type="evidence" value="ECO:0007669"/>
    <property type="project" value="InterPro"/>
</dbReference>
<gene>
    <name evidence="2" type="ORF">WICMUC_000985</name>
</gene>